<evidence type="ECO:0000256" key="2">
    <source>
        <dbReference type="SAM" id="SignalP"/>
    </source>
</evidence>
<gene>
    <name evidence="3" type="ORF">B5V51_8632</name>
</gene>
<comment type="function">
    <text evidence="1">It is likely that the major role of L-chain is to prevent the retention of H-chain in ER by forming the disulfide linkage.</text>
</comment>
<comment type="subunit">
    <text evidence="1">Silk fibroin elementary unit consists in a disulfide-linked heavy and light chain and a p25 glycoprotein in molar ratios of 6:6:1. This results in a complex of approximately 2.3 MDa.</text>
</comment>
<evidence type="ECO:0000256" key="1">
    <source>
        <dbReference type="PIRNR" id="PIRNR005765"/>
    </source>
</evidence>
<dbReference type="PIRSF" id="PIRSF005765">
    <property type="entry name" value="L-fibroin"/>
    <property type="match status" value="1"/>
</dbReference>
<proteinExistence type="predicted"/>
<organism evidence="3">
    <name type="scientific">Heliothis virescens</name>
    <name type="common">Tobacco budworm moth</name>
    <dbReference type="NCBI Taxonomy" id="7102"/>
    <lineage>
        <taxon>Eukaryota</taxon>
        <taxon>Metazoa</taxon>
        <taxon>Ecdysozoa</taxon>
        <taxon>Arthropoda</taxon>
        <taxon>Hexapoda</taxon>
        <taxon>Insecta</taxon>
        <taxon>Pterygota</taxon>
        <taxon>Neoptera</taxon>
        <taxon>Endopterygota</taxon>
        <taxon>Lepidoptera</taxon>
        <taxon>Glossata</taxon>
        <taxon>Ditrysia</taxon>
        <taxon>Noctuoidea</taxon>
        <taxon>Noctuidae</taxon>
        <taxon>Heliothinae</taxon>
        <taxon>Heliothis</taxon>
    </lineage>
</organism>
<evidence type="ECO:0000313" key="3">
    <source>
        <dbReference type="EMBL" id="PCG76817.1"/>
    </source>
</evidence>
<dbReference type="GO" id="GO:0005576">
    <property type="term" value="C:extracellular region"/>
    <property type="evidence" value="ECO:0007669"/>
    <property type="project" value="UniProtKB-SubCell"/>
</dbReference>
<comment type="caution">
    <text evidence="3">The sequence shown here is derived from an EMBL/GenBank/DDBJ whole genome shotgun (WGS) entry which is preliminary data.</text>
</comment>
<dbReference type="EMBL" id="NWSH01000381">
    <property type="protein sequence ID" value="PCG76817.1"/>
    <property type="molecule type" value="Genomic_DNA"/>
</dbReference>
<name>A0A2A4JXS4_HELVI</name>
<keyword evidence="1" id="KW-0737">Silk protein</keyword>
<reference evidence="3" key="1">
    <citation type="submission" date="2017-09" db="EMBL/GenBank/DDBJ databases">
        <title>Contemporary evolution of a Lepidopteran species, Heliothis virescens, in response to modern agricultural practices.</title>
        <authorList>
            <person name="Fritz M.L."/>
            <person name="Deyonke A.M."/>
            <person name="Papanicolaou A."/>
            <person name="Micinski S."/>
            <person name="Westbrook J."/>
            <person name="Gould F."/>
        </authorList>
    </citation>
    <scope>NUCLEOTIDE SEQUENCE [LARGE SCALE GENOMIC DNA]</scope>
    <source>
        <strain evidence="3">HvINT-</strain>
        <tissue evidence="3">Whole body</tissue>
    </source>
</reference>
<sequence length="261" mass="26984">MLPIVLVLLVATSALAAPGVNLSIRNVNEVVPPRHNGRAVSAFLTNQAFENIDGGDTVPYVLNFQQVVDDLANQGDKSSQALAAGQVIAILGSLSTGIPGDACAPANFIDSYVASLRNGNSVAPALGKFVGAIKQHIDQIVQYLNNPNQLKNAVGPRGNCNGGGRNYQFEAAWDAILSNASGASAGLVNEQYCAAKRLYSAFGLQSSSLGAYVTAVSLPPVNRVLQDALEPVAKFVASLSSGNYAAAAAGAKNALDNALRY</sequence>
<feature type="chain" id="PRO_5012697887" description="Fibroin light chain" evidence="2">
    <location>
        <begin position="17"/>
        <end position="261"/>
    </location>
</feature>
<keyword evidence="2" id="KW-0732">Signal</keyword>
<keyword evidence="1" id="KW-0964">Secreted</keyword>
<comment type="subcellular location">
    <subcellularLocation>
        <location evidence="1">Secreted</location>
    </subcellularLocation>
</comment>
<accession>A0A2A4JXS4</accession>
<dbReference type="AlphaFoldDB" id="A0A2A4JXS4"/>
<protein>
    <recommendedName>
        <fullName evidence="1">Fibroin light chain</fullName>
        <shortName evidence="1">Fib-L</shortName>
    </recommendedName>
    <alternativeName>
        <fullName evidence="1">L-fibroin</fullName>
    </alternativeName>
</protein>
<feature type="signal peptide" evidence="2">
    <location>
        <begin position="1"/>
        <end position="16"/>
    </location>
</feature>
<dbReference type="InterPro" id="IPR008660">
    <property type="entry name" value="L-fibroin"/>
</dbReference>
<dbReference type="Pfam" id="PF05849">
    <property type="entry name" value="L-fibroin"/>
    <property type="match status" value="1"/>
</dbReference>